<dbReference type="Pfam" id="PF00954">
    <property type="entry name" value="S_locus_glycop"/>
    <property type="match status" value="1"/>
</dbReference>
<dbReference type="InterPro" id="IPR000858">
    <property type="entry name" value="S_locus_glycoprot_dom"/>
</dbReference>
<comment type="catalytic activity">
    <reaction evidence="4">
        <text>L-threonyl-[protein] + ATP = O-phospho-L-threonyl-[protein] + ADP + H(+)</text>
        <dbReference type="Rhea" id="RHEA:46608"/>
        <dbReference type="Rhea" id="RHEA-COMP:11060"/>
        <dbReference type="Rhea" id="RHEA-COMP:11605"/>
        <dbReference type="ChEBI" id="CHEBI:15378"/>
        <dbReference type="ChEBI" id="CHEBI:30013"/>
        <dbReference type="ChEBI" id="CHEBI:30616"/>
        <dbReference type="ChEBI" id="CHEBI:61977"/>
        <dbReference type="ChEBI" id="CHEBI:456216"/>
        <dbReference type="EC" id="2.7.11.1"/>
    </reaction>
</comment>
<comment type="caution">
    <text evidence="9">The sequence shown here is derived from an EMBL/GenBank/DDBJ whole genome shotgun (WGS) entry which is preliminary data.</text>
</comment>
<dbReference type="PANTHER" id="PTHR32444">
    <property type="entry name" value="BULB-TYPE LECTIN DOMAIN-CONTAINING PROTEIN"/>
    <property type="match status" value="1"/>
</dbReference>
<accession>A0A166HZ24</accession>
<dbReference type="Gene3D" id="3.50.4.10">
    <property type="entry name" value="Hepatocyte Growth Factor"/>
    <property type="match status" value="1"/>
</dbReference>
<proteinExistence type="predicted"/>
<keyword evidence="3" id="KW-1015">Disulfide bond</keyword>
<dbReference type="Pfam" id="PF08276">
    <property type="entry name" value="PAN_2"/>
    <property type="match status" value="1"/>
</dbReference>
<dbReference type="PANTHER" id="PTHR32444:SF235">
    <property type="entry name" value="OS01G0783900 PROTEIN"/>
    <property type="match status" value="1"/>
</dbReference>
<dbReference type="InterPro" id="IPR000742">
    <property type="entry name" value="EGF"/>
</dbReference>
<evidence type="ECO:0000256" key="5">
    <source>
        <dbReference type="ARBA" id="ARBA00048679"/>
    </source>
</evidence>
<dbReference type="PROSITE" id="PS50026">
    <property type="entry name" value="EGF_3"/>
    <property type="match status" value="1"/>
</dbReference>
<evidence type="ECO:0000256" key="6">
    <source>
        <dbReference type="PROSITE-ProRule" id="PRU00076"/>
    </source>
</evidence>
<dbReference type="CDD" id="cd01098">
    <property type="entry name" value="PAN_AP_plant"/>
    <property type="match status" value="1"/>
</dbReference>
<dbReference type="EMBL" id="LNRQ01000001">
    <property type="protein sequence ID" value="KZN10565.1"/>
    <property type="molecule type" value="Genomic_DNA"/>
</dbReference>
<evidence type="ECO:0000256" key="2">
    <source>
        <dbReference type="ARBA" id="ARBA00022729"/>
    </source>
</evidence>
<dbReference type="AlphaFoldDB" id="A0A166HZ24"/>
<evidence type="ECO:0000313" key="9">
    <source>
        <dbReference type="EMBL" id="KZN10565.1"/>
    </source>
</evidence>
<organism evidence="9">
    <name type="scientific">Daucus carota subsp. sativus</name>
    <name type="common">Carrot</name>
    <dbReference type="NCBI Taxonomy" id="79200"/>
    <lineage>
        <taxon>Eukaryota</taxon>
        <taxon>Viridiplantae</taxon>
        <taxon>Streptophyta</taxon>
        <taxon>Embryophyta</taxon>
        <taxon>Tracheophyta</taxon>
        <taxon>Spermatophyta</taxon>
        <taxon>Magnoliopsida</taxon>
        <taxon>eudicotyledons</taxon>
        <taxon>Gunneridae</taxon>
        <taxon>Pentapetalae</taxon>
        <taxon>asterids</taxon>
        <taxon>campanulids</taxon>
        <taxon>Apiales</taxon>
        <taxon>Apiaceae</taxon>
        <taxon>Apioideae</taxon>
        <taxon>Scandiceae</taxon>
        <taxon>Daucinae</taxon>
        <taxon>Daucus</taxon>
        <taxon>Daucus sect. Daucus</taxon>
    </lineage>
</organism>
<evidence type="ECO:0000259" key="7">
    <source>
        <dbReference type="PROSITE" id="PS50026"/>
    </source>
</evidence>
<reference evidence="9" key="1">
    <citation type="journal article" date="2016" name="Nat. Genet.">
        <title>A high-quality carrot genome assembly provides new insights into carotenoid accumulation and asterid genome evolution.</title>
        <authorList>
            <person name="Iorizzo M."/>
            <person name="Ellison S."/>
            <person name="Senalik D."/>
            <person name="Zeng P."/>
            <person name="Satapoomin P."/>
            <person name="Huang J."/>
            <person name="Bowman M."/>
            <person name="Iovene M."/>
            <person name="Sanseverino W."/>
            <person name="Cavagnaro P."/>
            <person name="Yildiz M."/>
            <person name="Macko-Podgorni A."/>
            <person name="Moranska E."/>
            <person name="Grzebelus E."/>
            <person name="Grzebelus D."/>
            <person name="Ashrafi H."/>
            <person name="Zheng Z."/>
            <person name="Cheng S."/>
            <person name="Spooner D."/>
            <person name="Van Deynze A."/>
            <person name="Simon P."/>
        </authorList>
    </citation>
    <scope>NUCLEOTIDE SEQUENCE [LARGE SCALE GENOMIC DNA]</scope>
    <source>
        <tissue evidence="9">Leaf</tissue>
    </source>
</reference>
<gene>
    <name evidence="9" type="ORF">DCAR_003221</name>
</gene>
<dbReference type="CDD" id="cd00054">
    <property type="entry name" value="EGF_CA"/>
    <property type="match status" value="1"/>
</dbReference>
<dbReference type="Gramene" id="KZN10565">
    <property type="protein sequence ID" value="KZN10565"/>
    <property type="gene ID" value="DCAR_003221"/>
</dbReference>
<evidence type="ECO:0000256" key="3">
    <source>
        <dbReference type="ARBA" id="ARBA00023157"/>
    </source>
</evidence>
<name>A0A166HZ24_DAUCS</name>
<dbReference type="InterPro" id="IPR003609">
    <property type="entry name" value="Pan_app"/>
</dbReference>
<keyword evidence="6" id="KW-0245">EGF-like domain</keyword>
<keyword evidence="2" id="KW-0732">Signal</keyword>
<dbReference type="EC" id="2.7.11.1" evidence="1"/>
<comment type="caution">
    <text evidence="6">Lacks conserved residue(s) required for the propagation of feature annotation.</text>
</comment>
<dbReference type="GO" id="GO:0004674">
    <property type="term" value="F:protein serine/threonine kinase activity"/>
    <property type="evidence" value="ECO:0007669"/>
    <property type="project" value="UniProtKB-EC"/>
</dbReference>
<dbReference type="Pfam" id="PF11883">
    <property type="entry name" value="DUF3403"/>
    <property type="match status" value="1"/>
</dbReference>
<comment type="catalytic activity">
    <reaction evidence="5">
        <text>L-seryl-[protein] + ATP = O-phospho-L-seryl-[protein] + ADP + H(+)</text>
        <dbReference type="Rhea" id="RHEA:17989"/>
        <dbReference type="Rhea" id="RHEA-COMP:9863"/>
        <dbReference type="Rhea" id="RHEA-COMP:11604"/>
        <dbReference type="ChEBI" id="CHEBI:15378"/>
        <dbReference type="ChEBI" id="CHEBI:29999"/>
        <dbReference type="ChEBI" id="CHEBI:30616"/>
        <dbReference type="ChEBI" id="CHEBI:83421"/>
        <dbReference type="ChEBI" id="CHEBI:456216"/>
        <dbReference type="EC" id="2.7.11.1"/>
    </reaction>
</comment>
<evidence type="ECO:0000256" key="4">
    <source>
        <dbReference type="ARBA" id="ARBA00047899"/>
    </source>
</evidence>
<dbReference type="GO" id="GO:0048544">
    <property type="term" value="P:recognition of pollen"/>
    <property type="evidence" value="ECO:0007669"/>
    <property type="project" value="InterPro"/>
</dbReference>
<feature type="domain" description="Apple" evidence="8">
    <location>
        <begin position="62"/>
        <end position="143"/>
    </location>
</feature>
<protein>
    <recommendedName>
        <fullName evidence="1">non-specific serine/threonine protein kinase</fullName>
        <ecNumber evidence="1">2.7.11.1</ecNumber>
    </recommendedName>
</protein>
<sequence length="242" mass="27881">MVFLTLHGNDCDRYALCGPYGICNKDRSPRCECMKGFTPRFPDRWRLLDWSGGCVRRKKLDCKSKEGFQKYSGVKLPDTRHSWYDMSLNVDDCRRLCLKNCSCAAYATADERRGGRGCFLWFTPLIDITGYNDDGQDIYVWMSYKQENLVGLIDEVILKSGDVIEVFRVIQIGLLCVQAYPEDRPSMSEVVVMLSSKIHDLPHPKEPGFFWERKQDKGKYAWRTSKVTSSNQLTLTTVSPRD</sequence>
<feature type="domain" description="EGF-like" evidence="7">
    <location>
        <begin position="7"/>
        <end position="43"/>
    </location>
</feature>
<dbReference type="STRING" id="79200.A0A166HZ24"/>
<dbReference type="PROSITE" id="PS50948">
    <property type="entry name" value="PAN"/>
    <property type="match status" value="1"/>
</dbReference>
<dbReference type="SMART" id="SM00473">
    <property type="entry name" value="PAN_AP"/>
    <property type="match status" value="1"/>
</dbReference>
<dbReference type="InterPro" id="IPR021820">
    <property type="entry name" value="S-locus_recpt_kinase_C"/>
</dbReference>
<evidence type="ECO:0000259" key="8">
    <source>
        <dbReference type="PROSITE" id="PS50948"/>
    </source>
</evidence>
<evidence type="ECO:0000256" key="1">
    <source>
        <dbReference type="ARBA" id="ARBA00012513"/>
    </source>
</evidence>